<feature type="signal peptide" evidence="1">
    <location>
        <begin position="1"/>
        <end position="22"/>
    </location>
</feature>
<organism evidence="3 4">
    <name type="scientific">Maribellus comscasis</name>
    <dbReference type="NCBI Taxonomy" id="2681766"/>
    <lineage>
        <taxon>Bacteria</taxon>
        <taxon>Pseudomonadati</taxon>
        <taxon>Bacteroidota</taxon>
        <taxon>Bacteroidia</taxon>
        <taxon>Marinilabiliales</taxon>
        <taxon>Prolixibacteraceae</taxon>
        <taxon>Maribellus</taxon>
    </lineage>
</organism>
<name>A0A6I6JMC6_9BACT</name>
<accession>A0A6I6JMC6</accession>
<feature type="chain" id="PRO_5026357583" evidence="1">
    <location>
        <begin position="23"/>
        <end position="219"/>
    </location>
</feature>
<dbReference type="Gene3D" id="3.40.50.1110">
    <property type="entry name" value="SGNH hydrolase"/>
    <property type="match status" value="1"/>
</dbReference>
<dbReference type="KEGG" id="mcos:GM418_10310"/>
<keyword evidence="1" id="KW-0732">Signal</keyword>
<evidence type="ECO:0000256" key="1">
    <source>
        <dbReference type="SAM" id="SignalP"/>
    </source>
</evidence>
<reference evidence="3 4" key="1">
    <citation type="submission" date="2019-11" db="EMBL/GenBank/DDBJ databases">
        <authorList>
            <person name="Zheng R.K."/>
            <person name="Sun C.M."/>
        </authorList>
    </citation>
    <scope>NUCLEOTIDE SEQUENCE [LARGE SCALE GENOMIC DNA]</scope>
    <source>
        <strain evidence="3 4">WC007</strain>
    </source>
</reference>
<dbReference type="InterPro" id="IPR013830">
    <property type="entry name" value="SGNH_hydro"/>
</dbReference>
<dbReference type="EMBL" id="CP046401">
    <property type="protein sequence ID" value="QGY44035.1"/>
    <property type="molecule type" value="Genomic_DNA"/>
</dbReference>
<protein>
    <submittedName>
        <fullName evidence="3">G-D-S-L family lipolytic protein</fullName>
    </submittedName>
</protein>
<dbReference type="GO" id="GO:0004622">
    <property type="term" value="F:phosphatidylcholine lysophospholipase activity"/>
    <property type="evidence" value="ECO:0007669"/>
    <property type="project" value="TreeGrafter"/>
</dbReference>
<evidence type="ECO:0000259" key="2">
    <source>
        <dbReference type="Pfam" id="PF13472"/>
    </source>
</evidence>
<gene>
    <name evidence="3" type="ORF">GM418_10310</name>
</gene>
<dbReference type="SUPFAM" id="SSF52266">
    <property type="entry name" value="SGNH hydrolase"/>
    <property type="match status" value="1"/>
</dbReference>
<evidence type="ECO:0000313" key="4">
    <source>
        <dbReference type="Proteomes" id="UP000428260"/>
    </source>
</evidence>
<dbReference type="Proteomes" id="UP000428260">
    <property type="component" value="Chromosome"/>
</dbReference>
<proteinExistence type="predicted"/>
<dbReference type="AlphaFoldDB" id="A0A6I6JMC6"/>
<feature type="domain" description="SGNH hydrolase-type esterase" evidence="2">
    <location>
        <begin position="62"/>
        <end position="209"/>
    </location>
</feature>
<sequence length="219" mass="25800">MNNRKFCFILFFLFLGVVVSNAQDPNRFKTQVDELFNKEYNFSPHKKLVVFAGSSSIRMWKDVQEYFPNYNVINNGFGGSHFSDLIFYYDKLILKQKPEILFIYEGDNDIAGNKKPGLVKRQAKELYNKIRVDLPDTKIIFISPKPSIARENLKKEYMKLNTRLKKFCDRKKNLDFADVWYPAMDENGDVFQDIFIEDGLHMNKKGYDIWGKVISPYLE</sequence>
<dbReference type="InterPro" id="IPR036514">
    <property type="entry name" value="SGNH_hydro_sf"/>
</dbReference>
<dbReference type="RefSeq" id="WP_158865753.1">
    <property type="nucleotide sequence ID" value="NZ_CP046401.1"/>
</dbReference>
<dbReference type="PANTHER" id="PTHR30383:SF5">
    <property type="entry name" value="SGNH HYDROLASE-TYPE ESTERASE DOMAIN-CONTAINING PROTEIN"/>
    <property type="match status" value="1"/>
</dbReference>
<keyword evidence="4" id="KW-1185">Reference proteome</keyword>
<dbReference type="Pfam" id="PF13472">
    <property type="entry name" value="Lipase_GDSL_2"/>
    <property type="match status" value="1"/>
</dbReference>
<dbReference type="PANTHER" id="PTHR30383">
    <property type="entry name" value="THIOESTERASE 1/PROTEASE 1/LYSOPHOSPHOLIPASE L1"/>
    <property type="match status" value="1"/>
</dbReference>
<dbReference type="InterPro" id="IPR051532">
    <property type="entry name" value="Ester_Hydrolysis_Enzymes"/>
</dbReference>
<evidence type="ECO:0000313" key="3">
    <source>
        <dbReference type="EMBL" id="QGY44035.1"/>
    </source>
</evidence>